<dbReference type="Proteomes" id="UP000287651">
    <property type="component" value="Unassembled WGS sequence"/>
</dbReference>
<dbReference type="EMBL" id="AMZH03024422">
    <property type="protein sequence ID" value="RRT35851.1"/>
    <property type="molecule type" value="Genomic_DNA"/>
</dbReference>
<gene>
    <name evidence="1" type="ORF">B296_00047713</name>
</gene>
<dbReference type="PANTHER" id="PTHR37611">
    <property type="entry name" value="VIRUS-SPECIFIC-SIGNALING-PATHWAY REGULATED PROTEIN-RELATED"/>
    <property type="match status" value="1"/>
</dbReference>
<evidence type="ECO:0000313" key="1">
    <source>
        <dbReference type="EMBL" id="RRT35851.1"/>
    </source>
</evidence>
<name>A0A426X8P6_ENSVE</name>
<reference evidence="1 2" key="1">
    <citation type="journal article" date="2014" name="Agronomy (Basel)">
        <title>A Draft Genome Sequence for Ensete ventricosum, the Drought-Tolerant Tree Against Hunger.</title>
        <authorList>
            <person name="Harrison J."/>
            <person name="Moore K.A."/>
            <person name="Paszkiewicz K."/>
            <person name="Jones T."/>
            <person name="Grant M."/>
            <person name="Ambacheew D."/>
            <person name="Muzemil S."/>
            <person name="Studholme D.J."/>
        </authorList>
    </citation>
    <scope>NUCLEOTIDE SEQUENCE [LARGE SCALE GENOMIC DNA]</scope>
</reference>
<accession>A0A426X8P6</accession>
<evidence type="ECO:0000313" key="2">
    <source>
        <dbReference type="Proteomes" id="UP000287651"/>
    </source>
</evidence>
<comment type="caution">
    <text evidence="1">The sequence shown here is derived from an EMBL/GenBank/DDBJ whole genome shotgun (WGS) entry which is preliminary data.</text>
</comment>
<sequence length="205" mass="22360">MASVPSESRKCTAQELDVEGVDVPDIDDELLMEMLESSCCADEDQLYGVIRSLEAEIGHGDVVMIDDGESTTGPSDGGLEDILSDLESHEGLRSGVHRVKEDPFDWVEMDAAANSACHDLLPDWYCMEAEDTLCYGEGRDYAGFYCCGESLTEQVYGPLDDSGSAAGGRCSRLFLIRLSRPPPGEEPVRSFRWLLVAATVLHLTS</sequence>
<proteinExistence type="predicted"/>
<dbReference type="AlphaFoldDB" id="A0A426X8P6"/>
<protein>
    <submittedName>
        <fullName evidence="1">Uncharacterized protein</fullName>
    </submittedName>
</protein>
<dbReference type="PANTHER" id="PTHR37611:SF4">
    <property type="entry name" value="OS06G0538400 PROTEIN"/>
    <property type="match status" value="1"/>
</dbReference>
<organism evidence="1 2">
    <name type="scientific">Ensete ventricosum</name>
    <name type="common">Abyssinian banana</name>
    <name type="synonym">Musa ensete</name>
    <dbReference type="NCBI Taxonomy" id="4639"/>
    <lineage>
        <taxon>Eukaryota</taxon>
        <taxon>Viridiplantae</taxon>
        <taxon>Streptophyta</taxon>
        <taxon>Embryophyta</taxon>
        <taxon>Tracheophyta</taxon>
        <taxon>Spermatophyta</taxon>
        <taxon>Magnoliopsida</taxon>
        <taxon>Liliopsida</taxon>
        <taxon>Zingiberales</taxon>
        <taxon>Musaceae</taxon>
        <taxon>Ensete</taxon>
    </lineage>
</organism>